<proteinExistence type="predicted"/>
<keyword evidence="2" id="KW-1185">Reference proteome</keyword>
<accession>A0A4R4P434</accession>
<dbReference type="OrthoDB" id="4311410at2"/>
<evidence type="ECO:0000313" key="2">
    <source>
        <dbReference type="Proteomes" id="UP000295075"/>
    </source>
</evidence>
<organism evidence="1 2">
    <name type="scientific">Kribbella albertanoniae</name>
    <dbReference type="NCBI Taxonomy" id="1266829"/>
    <lineage>
        <taxon>Bacteria</taxon>
        <taxon>Bacillati</taxon>
        <taxon>Actinomycetota</taxon>
        <taxon>Actinomycetes</taxon>
        <taxon>Propionibacteriales</taxon>
        <taxon>Kribbellaceae</taxon>
        <taxon>Kribbella</taxon>
    </lineage>
</organism>
<evidence type="ECO:0008006" key="3">
    <source>
        <dbReference type="Google" id="ProtNLM"/>
    </source>
</evidence>
<protein>
    <recommendedName>
        <fullName evidence="3">2'-5' RNA ligase family protein</fullName>
    </recommendedName>
</protein>
<dbReference type="EMBL" id="SMKA01000310">
    <property type="protein sequence ID" value="TDC16414.1"/>
    <property type="molecule type" value="Genomic_DNA"/>
</dbReference>
<dbReference type="Proteomes" id="UP000295075">
    <property type="component" value="Unassembled WGS sequence"/>
</dbReference>
<reference evidence="1 2" key="1">
    <citation type="submission" date="2019-03" db="EMBL/GenBank/DDBJ databases">
        <title>Draft genome sequences of novel Actinobacteria.</title>
        <authorList>
            <person name="Sahin N."/>
            <person name="Ay H."/>
            <person name="Saygin H."/>
        </authorList>
    </citation>
    <scope>NUCLEOTIDE SEQUENCE [LARGE SCALE GENOMIC DNA]</scope>
    <source>
        <strain evidence="1 2">JCM 30547</strain>
    </source>
</reference>
<evidence type="ECO:0000313" key="1">
    <source>
        <dbReference type="EMBL" id="TDC16414.1"/>
    </source>
</evidence>
<dbReference type="AlphaFoldDB" id="A0A4R4P434"/>
<gene>
    <name evidence="1" type="ORF">E1261_38990</name>
</gene>
<sequence length="179" mass="19710">MILPAGTAFLDDLTVEAAALAGPGHWQTGQLGSAHFTVRALEGYRSEVPPDDPACARYLSALDRTATGPYRMRVTGLTLTPGSVMAAAEPVDGAADEFMDRLALELGPDGWFERPHGRRDIWYVNLLHFTGDITEPAKLIDWVAERRRLEPVEVVVPAAELVRFRLVGGERPHMRPVRL</sequence>
<name>A0A4R4P434_9ACTN</name>
<comment type="caution">
    <text evidence="1">The sequence shown here is derived from an EMBL/GenBank/DDBJ whole genome shotgun (WGS) entry which is preliminary data.</text>
</comment>